<dbReference type="AlphaFoldDB" id="A0A0Q3WS91"/>
<name>A0A0Q3WS91_9BACI</name>
<dbReference type="PROSITE" id="PS51186">
    <property type="entry name" value="GNAT"/>
    <property type="match status" value="1"/>
</dbReference>
<dbReference type="Pfam" id="PF00583">
    <property type="entry name" value="Acetyltransf_1"/>
    <property type="match status" value="1"/>
</dbReference>
<feature type="domain" description="N-acetyltransferase" evidence="1">
    <location>
        <begin position="3"/>
        <end position="157"/>
    </location>
</feature>
<accession>A0A0Q3WS91</accession>
<reference evidence="2 3" key="1">
    <citation type="submission" date="2015-09" db="EMBL/GenBank/DDBJ databases">
        <title>Genome sequencing project for genomic taxonomy and phylogenomics of Bacillus-like bacteria.</title>
        <authorList>
            <person name="Liu B."/>
            <person name="Wang J."/>
            <person name="Zhu Y."/>
            <person name="Liu G."/>
            <person name="Chen Q."/>
            <person name="Chen Z."/>
            <person name="Lan J."/>
            <person name="Che J."/>
            <person name="Ge C."/>
            <person name="Shi H."/>
            <person name="Pan Z."/>
            <person name="Liu X."/>
        </authorList>
    </citation>
    <scope>NUCLEOTIDE SEQUENCE [LARGE SCALE GENOMIC DNA]</scope>
    <source>
        <strain evidence="2 3">LMG 18435</strain>
    </source>
</reference>
<sequence>MIMEFHYYNERYKNLIEQYTLSEEQLCFTATPKDCVELSKKDPERYSILAIEGEQLVTFFVLHKNEGVKSYSNNKHAILLRAFSTDFHHQGKGYAKQALMLLPKFVRSHFPEMNEIVLAVNLKNEVAQGLYKKCGFVDEGVRMMGEKGELIMMSYHL</sequence>
<dbReference type="STRING" id="157838.AN964_24600"/>
<evidence type="ECO:0000313" key="3">
    <source>
        <dbReference type="Proteomes" id="UP000051888"/>
    </source>
</evidence>
<protein>
    <submittedName>
        <fullName evidence="2">GNAT family acetyltransferase</fullName>
    </submittedName>
</protein>
<proteinExistence type="predicted"/>
<dbReference type="InterPro" id="IPR016181">
    <property type="entry name" value="Acyl_CoA_acyltransferase"/>
</dbReference>
<keyword evidence="3" id="KW-1185">Reference proteome</keyword>
<dbReference type="Gene3D" id="3.40.630.30">
    <property type="match status" value="1"/>
</dbReference>
<evidence type="ECO:0000313" key="2">
    <source>
        <dbReference type="EMBL" id="KQL50803.1"/>
    </source>
</evidence>
<dbReference type="Proteomes" id="UP000051888">
    <property type="component" value="Unassembled WGS sequence"/>
</dbReference>
<evidence type="ECO:0000259" key="1">
    <source>
        <dbReference type="PROSITE" id="PS51186"/>
    </source>
</evidence>
<dbReference type="InterPro" id="IPR000182">
    <property type="entry name" value="GNAT_dom"/>
</dbReference>
<gene>
    <name evidence="2" type="ORF">AN964_24600</name>
</gene>
<dbReference type="PATRIC" id="fig|157838.3.peg.5414"/>
<comment type="caution">
    <text evidence="2">The sequence shown here is derived from an EMBL/GenBank/DDBJ whole genome shotgun (WGS) entry which is preliminary data.</text>
</comment>
<keyword evidence="2" id="KW-0808">Transferase</keyword>
<dbReference type="EMBL" id="LJJC01000015">
    <property type="protein sequence ID" value="KQL50803.1"/>
    <property type="molecule type" value="Genomic_DNA"/>
</dbReference>
<organism evidence="2 3">
    <name type="scientific">Heyndrickxia shackletonii</name>
    <dbReference type="NCBI Taxonomy" id="157838"/>
    <lineage>
        <taxon>Bacteria</taxon>
        <taxon>Bacillati</taxon>
        <taxon>Bacillota</taxon>
        <taxon>Bacilli</taxon>
        <taxon>Bacillales</taxon>
        <taxon>Bacillaceae</taxon>
        <taxon>Heyndrickxia</taxon>
    </lineage>
</organism>
<dbReference type="GO" id="GO:0016747">
    <property type="term" value="F:acyltransferase activity, transferring groups other than amino-acyl groups"/>
    <property type="evidence" value="ECO:0007669"/>
    <property type="project" value="InterPro"/>
</dbReference>
<dbReference type="SUPFAM" id="SSF55729">
    <property type="entry name" value="Acyl-CoA N-acyltransferases (Nat)"/>
    <property type="match status" value="1"/>
</dbReference>